<reference evidence="2 3" key="1">
    <citation type="submission" date="2021-12" db="EMBL/GenBank/DDBJ databases">
        <title>Discovery of the Pendulisporaceae a myxobacterial family with distinct sporulation behavior and unique specialized metabolism.</title>
        <authorList>
            <person name="Garcia R."/>
            <person name="Popoff A."/>
            <person name="Bader C.D."/>
            <person name="Loehr J."/>
            <person name="Walesch S."/>
            <person name="Walt C."/>
            <person name="Boldt J."/>
            <person name="Bunk B."/>
            <person name="Haeckl F.J.F.P.J."/>
            <person name="Gunesch A.P."/>
            <person name="Birkelbach J."/>
            <person name="Nuebel U."/>
            <person name="Pietschmann T."/>
            <person name="Bach T."/>
            <person name="Mueller R."/>
        </authorList>
    </citation>
    <scope>NUCLEOTIDE SEQUENCE [LARGE SCALE GENOMIC DNA]</scope>
    <source>
        <strain evidence="2 3">MSr12523</strain>
    </source>
</reference>
<evidence type="ECO:0000259" key="1">
    <source>
        <dbReference type="Pfam" id="PF13460"/>
    </source>
</evidence>
<dbReference type="Pfam" id="PF13460">
    <property type="entry name" value="NAD_binding_10"/>
    <property type="match status" value="1"/>
</dbReference>
<dbReference type="RefSeq" id="WP_394847283.1">
    <property type="nucleotide sequence ID" value="NZ_CP089982.1"/>
</dbReference>
<feature type="domain" description="NAD(P)-binding" evidence="1">
    <location>
        <begin position="10"/>
        <end position="152"/>
    </location>
</feature>
<evidence type="ECO:0000313" key="2">
    <source>
        <dbReference type="EMBL" id="WXA96665.1"/>
    </source>
</evidence>
<accession>A0ABZ2KHY1</accession>
<sequence length="225" mass="25005">MTSRTALIVGATGLVGNHCLDLLRSEPQYRRVVVLTRRTLGVADAKLSEELVDFDRLDEHPDAFRCDDVYCCLGTTRKIAGSNEAFRKVDHDYIVEVARLAKERGAKRFALVSSMGADVRSRNFYLRVKGETERDVEALGYDVLQIFRPSFLVGQRNVRRPSEAMVVAVTRGVSNALIGPLRKYRPIEASTVAAAMVRSLVQGEPGQRIHTFDGIQSLVPREASV</sequence>
<gene>
    <name evidence="2" type="ORF">LZC95_07430</name>
</gene>
<dbReference type="Proteomes" id="UP001379533">
    <property type="component" value="Chromosome"/>
</dbReference>
<dbReference type="EMBL" id="CP089982">
    <property type="protein sequence ID" value="WXA96665.1"/>
    <property type="molecule type" value="Genomic_DNA"/>
</dbReference>
<dbReference type="PANTHER" id="PTHR14097">
    <property type="entry name" value="OXIDOREDUCTASE HTATIP2"/>
    <property type="match status" value="1"/>
</dbReference>
<dbReference type="InterPro" id="IPR016040">
    <property type="entry name" value="NAD(P)-bd_dom"/>
</dbReference>
<name>A0ABZ2KHY1_9BACT</name>
<keyword evidence="3" id="KW-1185">Reference proteome</keyword>
<proteinExistence type="predicted"/>
<protein>
    <submittedName>
        <fullName evidence="2">Oxidoreductase</fullName>
    </submittedName>
</protein>
<dbReference type="SUPFAM" id="SSF51735">
    <property type="entry name" value="NAD(P)-binding Rossmann-fold domains"/>
    <property type="match status" value="1"/>
</dbReference>
<organism evidence="2 3">
    <name type="scientific">Pendulispora brunnea</name>
    <dbReference type="NCBI Taxonomy" id="2905690"/>
    <lineage>
        <taxon>Bacteria</taxon>
        <taxon>Pseudomonadati</taxon>
        <taxon>Myxococcota</taxon>
        <taxon>Myxococcia</taxon>
        <taxon>Myxococcales</taxon>
        <taxon>Sorangiineae</taxon>
        <taxon>Pendulisporaceae</taxon>
        <taxon>Pendulispora</taxon>
    </lineage>
</organism>
<dbReference type="Gene3D" id="3.40.50.720">
    <property type="entry name" value="NAD(P)-binding Rossmann-like Domain"/>
    <property type="match status" value="1"/>
</dbReference>
<dbReference type="PANTHER" id="PTHR14097:SF7">
    <property type="entry name" value="OXIDOREDUCTASE HTATIP2"/>
    <property type="match status" value="1"/>
</dbReference>
<dbReference type="CDD" id="cd05250">
    <property type="entry name" value="CC3_like_SDR_a"/>
    <property type="match status" value="1"/>
</dbReference>
<dbReference type="InterPro" id="IPR036291">
    <property type="entry name" value="NAD(P)-bd_dom_sf"/>
</dbReference>
<evidence type="ECO:0000313" key="3">
    <source>
        <dbReference type="Proteomes" id="UP001379533"/>
    </source>
</evidence>